<dbReference type="InterPro" id="IPR016136">
    <property type="entry name" value="DNA_helicase_N/primase_C"/>
</dbReference>
<dbReference type="SUPFAM" id="SSF52540">
    <property type="entry name" value="P-loop containing nucleoside triphosphate hydrolases"/>
    <property type="match status" value="1"/>
</dbReference>
<keyword evidence="3 12" id="KW-0235">DNA replication</keyword>
<feature type="compositionally biased region" description="Basic residues" evidence="13">
    <location>
        <begin position="1"/>
        <end position="11"/>
    </location>
</feature>
<dbReference type="Pfam" id="PF00772">
    <property type="entry name" value="DnaB"/>
    <property type="match status" value="1"/>
</dbReference>
<evidence type="ECO:0000256" key="3">
    <source>
        <dbReference type="ARBA" id="ARBA00022705"/>
    </source>
</evidence>
<evidence type="ECO:0000256" key="9">
    <source>
        <dbReference type="ARBA" id="ARBA00023235"/>
    </source>
</evidence>
<comment type="caution">
    <text evidence="15">The sequence shown here is derived from an EMBL/GenBank/DDBJ whole genome shotgun (WGS) entry which is preliminary data.</text>
</comment>
<keyword evidence="9" id="KW-0413">Isomerase</keyword>
<evidence type="ECO:0000256" key="4">
    <source>
        <dbReference type="ARBA" id="ARBA00022741"/>
    </source>
</evidence>
<dbReference type="SMART" id="SM00382">
    <property type="entry name" value="AAA"/>
    <property type="match status" value="1"/>
</dbReference>
<dbReference type="CDD" id="cd00984">
    <property type="entry name" value="DnaB_C"/>
    <property type="match status" value="1"/>
</dbReference>
<dbReference type="GO" id="GO:0016787">
    <property type="term" value="F:hydrolase activity"/>
    <property type="evidence" value="ECO:0007669"/>
    <property type="project" value="UniProtKB-KW"/>
</dbReference>
<evidence type="ECO:0000256" key="8">
    <source>
        <dbReference type="ARBA" id="ARBA00023125"/>
    </source>
</evidence>
<evidence type="ECO:0000256" key="12">
    <source>
        <dbReference type="RuleBase" id="RU362085"/>
    </source>
</evidence>
<gene>
    <name evidence="15" type="primary">dnaB</name>
    <name evidence="15" type="ORF">H5P30_11475</name>
</gene>
<dbReference type="GO" id="GO:0043139">
    <property type="term" value="F:5'-3' DNA helicase activity"/>
    <property type="evidence" value="ECO:0007669"/>
    <property type="project" value="UniProtKB-EC"/>
</dbReference>
<dbReference type="InterPro" id="IPR007693">
    <property type="entry name" value="DNA_helicase_DnaB-like_N"/>
</dbReference>
<feature type="region of interest" description="Disordered" evidence="13">
    <location>
        <begin position="1"/>
        <end position="24"/>
    </location>
</feature>
<dbReference type="Proteomes" id="UP000525652">
    <property type="component" value="Unassembled WGS sequence"/>
</dbReference>
<dbReference type="Gene3D" id="3.40.50.300">
    <property type="entry name" value="P-loop containing nucleotide triphosphate hydrolases"/>
    <property type="match status" value="1"/>
</dbReference>
<sequence length="481" mass="53741">MAKEFQKKRRFRDQSRDGDADEAMLNRRLPHSIEAERALLAACMRENSAEVITDCINGKINAESFFRPAHRNVFAALLDLNDQGREVDEITVEEKLNSMGLLEETGGRAYINEISESVGSTAFATNWIEIVKEKALLRQLIRLSNQTVEKCYEGQDDITTFLSEVEAEIYRIGESQVADSAQKIGKPLDKVIKMINDILAKRHTSYGTRTGFLDLDRMTFGFHPGEMIVLAARPSVGKTSFAMNIAENVSIPGPNNPDPKAILVFSLEMSSESLAQRVLCSRAGVNMNKLRDGFSTREEQQAIVEAAGEIKKADIIVDDQGSLNILEVRAKARRVSSRYKLGLIVVDYLQLIAGMDNRASRENQIAEISRGMKSMAKELEVPVLVLSQLNRESEKEKREPRMSDLRESGAIEQDADVVLLLHRPRSDDQEENQRAEDVEKIGLILAKQRNGPTGSVDLAFLRKYTRFANYTEESPVGGGFG</sequence>
<dbReference type="PANTHER" id="PTHR30153:SF2">
    <property type="entry name" value="REPLICATIVE DNA HELICASE"/>
    <property type="match status" value="1"/>
</dbReference>
<keyword evidence="6 12" id="KW-0347">Helicase</keyword>
<comment type="function">
    <text evidence="12">The main replicative DNA helicase, it participates in initiation and elongation during chromosome replication. Travels ahead of the DNA replisome, separating dsDNA into templates for DNA synthesis. A processive ATP-dependent 5'-3' DNA helicase it has DNA-dependent ATPase activity.</text>
</comment>
<dbReference type="AlphaFoldDB" id="A0A7X1B0Q9"/>
<evidence type="ECO:0000256" key="5">
    <source>
        <dbReference type="ARBA" id="ARBA00022801"/>
    </source>
</evidence>
<comment type="similarity">
    <text evidence="1 12">Belongs to the helicase family. DnaB subfamily.</text>
</comment>
<dbReference type="InterPro" id="IPR007694">
    <property type="entry name" value="DNA_helicase_DnaB-like_C"/>
</dbReference>
<dbReference type="PANTHER" id="PTHR30153">
    <property type="entry name" value="REPLICATIVE DNA HELICASE DNAB"/>
    <property type="match status" value="1"/>
</dbReference>
<dbReference type="InterPro" id="IPR007692">
    <property type="entry name" value="DNA_helicase_DnaB"/>
</dbReference>
<dbReference type="Gene3D" id="1.10.860.10">
    <property type="entry name" value="DNAb Helicase, Chain A"/>
    <property type="match status" value="1"/>
</dbReference>
<dbReference type="GO" id="GO:0006269">
    <property type="term" value="P:DNA replication, synthesis of primer"/>
    <property type="evidence" value="ECO:0007669"/>
    <property type="project" value="UniProtKB-UniRule"/>
</dbReference>
<comment type="catalytic activity">
    <reaction evidence="10 12">
        <text>ATP + H2O = ADP + phosphate + H(+)</text>
        <dbReference type="Rhea" id="RHEA:13065"/>
        <dbReference type="ChEBI" id="CHEBI:15377"/>
        <dbReference type="ChEBI" id="CHEBI:15378"/>
        <dbReference type="ChEBI" id="CHEBI:30616"/>
        <dbReference type="ChEBI" id="CHEBI:43474"/>
        <dbReference type="ChEBI" id="CHEBI:456216"/>
        <dbReference type="EC" id="5.6.2.3"/>
    </reaction>
</comment>
<evidence type="ECO:0000256" key="11">
    <source>
        <dbReference type="NCBIfam" id="TIGR00665"/>
    </source>
</evidence>
<dbReference type="SUPFAM" id="SSF48024">
    <property type="entry name" value="N-terminal domain of DnaB helicase"/>
    <property type="match status" value="1"/>
</dbReference>
<keyword evidence="5 12" id="KW-0378">Hydrolase</keyword>
<dbReference type="GO" id="GO:0005829">
    <property type="term" value="C:cytosol"/>
    <property type="evidence" value="ECO:0007669"/>
    <property type="project" value="TreeGrafter"/>
</dbReference>
<evidence type="ECO:0000256" key="10">
    <source>
        <dbReference type="ARBA" id="ARBA00048954"/>
    </source>
</evidence>
<evidence type="ECO:0000256" key="13">
    <source>
        <dbReference type="SAM" id="MobiDB-lite"/>
    </source>
</evidence>
<evidence type="ECO:0000256" key="1">
    <source>
        <dbReference type="ARBA" id="ARBA00008428"/>
    </source>
</evidence>
<dbReference type="NCBIfam" id="TIGR00665">
    <property type="entry name" value="DnaB"/>
    <property type="match status" value="1"/>
</dbReference>
<keyword evidence="2 12" id="KW-0639">Primosome</keyword>
<keyword evidence="7 12" id="KW-0067">ATP-binding</keyword>
<reference evidence="15 16" key="1">
    <citation type="submission" date="2020-07" db="EMBL/GenBank/DDBJ databases">
        <authorList>
            <person name="Feng X."/>
        </authorList>
    </citation>
    <scope>NUCLEOTIDE SEQUENCE [LARGE SCALE GENOMIC DNA]</scope>
    <source>
        <strain evidence="15 16">JCM14086</strain>
    </source>
</reference>
<dbReference type="GO" id="GO:1990077">
    <property type="term" value="C:primosome complex"/>
    <property type="evidence" value="ECO:0007669"/>
    <property type="project" value="UniProtKB-UniRule"/>
</dbReference>
<evidence type="ECO:0000259" key="14">
    <source>
        <dbReference type="PROSITE" id="PS51199"/>
    </source>
</evidence>
<evidence type="ECO:0000256" key="7">
    <source>
        <dbReference type="ARBA" id="ARBA00022840"/>
    </source>
</evidence>
<dbReference type="GO" id="GO:0005524">
    <property type="term" value="F:ATP binding"/>
    <property type="evidence" value="ECO:0007669"/>
    <property type="project" value="UniProtKB-UniRule"/>
</dbReference>
<evidence type="ECO:0000313" key="16">
    <source>
        <dbReference type="Proteomes" id="UP000525652"/>
    </source>
</evidence>
<keyword evidence="8 12" id="KW-0238">DNA-binding</keyword>
<dbReference type="GO" id="GO:0003677">
    <property type="term" value="F:DNA binding"/>
    <property type="evidence" value="ECO:0007669"/>
    <property type="project" value="UniProtKB-UniRule"/>
</dbReference>
<dbReference type="Pfam" id="PF03796">
    <property type="entry name" value="DnaB_C"/>
    <property type="match status" value="1"/>
</dbReference>
<dbReference type="InterPro" id="IPR003593">
    <property type="entry name" value="AAA+_ATPase"/>
</dbReference>
<proteinExistence type="inferred from homology"/>
<dbReference type="RefSeq" id="WP_185693084.1">
    <property type="nucleotide sequence ID" value="NZ_JACHVA010000089.1"/>
</dbReference>
<dbReference type="InterPro" id="IPR027417">
    <property type="entry name" value="P-loop_NTPase"/>
</dbReference>
<feature type="domain" description="SF4 helicase" evidence="14">
    <location>
        <begin position="201"/>
        <end position="474"/>
    </location>
</feature>
<dbReference type="EMBL" id="JACHVA010000089">
    <property type="protein sequence ID" value="MBC2602398.1"/>
    <property type="molecule type" value="Genomic_DNA"/>
</dbReference>
<organism evidence="15 16">
    <name type="scientific">Puniceicoccus vermicola</name>
    <dbReference type="NCBI Taxonomy" id="388746"/>
    <lineage>
        <taxon>Bacteria</taxon>
        <taxon>Pseudomonadati</taxon>
        <taxon>Verrucomicrobiota</taxon>
        <taxon>Opitutia</taxon>
        <taxon>Puniceicoccales</taxon>
        <taxon>Puniceicoccaceae</taxon>
        <taxon>Puniceicoccus</taxon>
    </lineage>
</organism>
<dbReference type="EC" id="5.6.2.3" evidence="11 12"/>
<keyword evidence="16" id="KW-1185">Reference proteome</keyword>
<accession>A0A7X1B0Q9</accession>
<evidence type="ECO:0000256" key="2">
    <source>
        <dbReference type="ARBA" id="ARBA00022515"/>
    </source>
</evidence>
<evidence type="ECO:0000313" key="15">
    <source>
        <dbReference type="EMBL" id="MBC2602398.1"/>
    </source>
</evidence>
<keyword evidence="4 12" id="KW-0547">Nucleotide-binding</keyword>
<name>A0A7X1B0Q9_9BACT</name>
<dbReference type="InterPro" id="IPR036185">
    <property type="entry name" value="DNA_heli_DnaB-like_N_sf"/>
</dbReference>
<dbReference type="PROSITE" id="PS51199">
    <property type="entry name" value="SF4_HELICASE"/>
    <property type="match status" value="1"/>
</dbReference>
<protein>
    <recommendedName>
        <fullName evidence="11 12">Replicative DNA helicase</fullName>
        <ecNumber evidence="11 12">5.6.2.3</ecNumber>
    </recommendedName>
</protein>
<evidence type="ECO:0000256" key="6">
    <source>
        <dbReference type="ARBA" id="ARBA00022806"/>
    </source>
</evidence>